<dbReference type="InterPro" id="IPR048254">
    <property type="entry name" value="CDP_ALCOHOL_P_TRANSF_CS"/>
</dbReference>
<dbReference type="GO" id="GO:0016020">
    <property type="term" value="C:membrane"/>
    <property type="evidence" value="ECO:0007669"/>
    <property type="project" value="InterPro"/>
</dbReference>
<evidence type="ECO:0000256" key="2">
    <source>
        <dbReference type="RuleBase" id="RU003750"/>
    </source>
</evidence>
<keyword evidence="3" id="KW-0472">Membrane</keyword>
<evidence type="ECO:0008006" key="6">
    <source>
        <dbReference type="Google" id="ProtNLM"/>
    </source>
</evidence>
<sequence length="212" mass="23520">MIIEALVSHVVRFGKWAFVQLCESGVSPNQITLIGLFLIIAHSTAYVITRDPYWLAVGLSLSFTTDALDGAVARYQGRSTRFGGYFDATIDRYQEAIVYFAVGIVTGYWTLLFVILFGSMMISYAKARVALERPTGNKDWPDYLQRPVRLWFLPVALFAESVLSLPAMLGGSPLYAGLVILAVLTNFTALQRILRAYFFLRPSSELTGGPTT</sequence>
<keyword evidence="5" id="KW-1185">Reference proteome</keyword>
<dbReference type="GO" id="GO:0016780">
    <property type="term" value="F:phosphotransferase activity, for other substituted phosphate groups"/>
    <property type="evidence" value="ECO:0007669"/>
    <property type="project" value="InterPro"/>
</dbReference>
<feature type="transmembrane region" description="Helical" evidence="3">
    <location>
        <begin position="175"/>
        <end position="194"/>
    </location>
</feature>
<comment type="caution">
    <text evidence="4">The sequence shown here is derived from an EMBL/GenBank/DDBJ whole genome shotgun (WGS) entry which is preliminary data.</text>
</comment>
<accession>A0A2G1QJH7</accession>
<dbReference type="RefSeq" id="WP_099307679.1">
    <property type="nucleotide sequence ID" value="NZ_PDVP01000013.1"/>
</dbReference>
<protein>
    <recommendedName>
        <fullName evidence="6">CDP-alcohol phosphatidyltransferase</fullName>
    </recommendedName>
</protein>
<keyword evidence="1 2" id="KW-0808">Transferase</keyword>
<feature type="transmembrane region" description="Helical" evidence="3">
    <location>
        <begin position="96"/>
        <end position="118"/>
    </location>
</feature>
<evidence type="ECO:0000313" key="5">
    <source>
        <dbReference type="Proteomes" id="UP000221168"/>
    </source>
</evidence>
<dbReference type="Gene3D" id="1.20.120.1760">
    <property type="match status" value="1"/>
</dbReference>
<evidence type="ECO:0000313" key="4">
    <source>
        <dbReference type="EMBL" id="PHP65652.1"/>
    </source>
</evidence>
<dbReference type="GO" id="GO:0008654">
    <property type="term" value="P:phospholipid biosynthetic process"/>
    <property type="evidence" value="ECO:0007669"/>
    <property type="project" value="InterPro"/>
</dbReference>
<name>A0A2G1QJH7_9HYPH</name>
<dbReference type="AlphaFoldDB" id="A0A2G1QJH7"/>
<dbReference type="Proteomes" id="UP000221168">
    <property type="component" value="Unassembled WGS sequence"/>
</dbReference>
<evidence type="ECO:0000256" key="1">
    <source>
        <dbReference type="ARBA" id="ARBA00022679"/>
    </source>
</evidence>
<dbReference type="InterPro" id="IPR000462">
    <property type="entry name" value="CDP-OH_P_trans"/>
</dbReference>
<dbReference type="PROSITE" id="PS00379">
    <property type="entry name" value="CDP_ALCOHOL_P_TRANSF"/>
    <property type="match status" value="1"/>
</dbReference>
<dbReference type="InterPro" id="IPR043130">
    <property type="entry name" value="CDP-OH_PTrfase_TM_dom"/>
</dbReference>
<reference evidence="4 5" key="1">
    <citation type="submission" date="2017-10" db="EMBL/GenBank/DDBJ databases">
        <title>Sedimentibacterium mangrovi gen. nov., sp. nov., a novel member of family Phyllobacteriacea isolated from mangrove sediment.</title>
        <authorList>
            <person name="Liao H."/>
            <person name="Tian Y."/>
        </authorList>
    </citation>
    <scope>NUCLEOTIDE SEQUENCE [LARGE SCALE GENOMIC DNA]</scope>
    <source>
        <strain evidence="4 5">X9-2-2</strain>
    </source>
</reference>
<keyword evidence="3" id="KW-0812">Transmembrane</keyword>
<proteinExistence type="inferred from homology"/>
<feature type="transmembrane region" description="Helical" evidence="3">
    <location>
        <begin position="31"/>
        <end position="49"/>
    </location>
</feature>
<keyword evidence="3" id="KW-1133">Transmembrane helix</keyword>
<comment type="similarity">
    <text evidence="2">Belongs to the CDP-alcohol phosphatidyltransferase class-I family.</text>
</comment>
<evidence type="ECO:0000256" key="3">
    <source>
        <dbReference type="SAM" id="Phobius"/>
    </source>
</evidence>
<dbReference type="OrthoDB" id="9790577at2"/>
<organism evidence="4 5">
    <name type="scientific">Zhengella mangrovi</name>
    <dbReference type="NCBI Taxonomy" id="1982044"/>
    <lineage>
        <taxon>Bacteria</taxon>
        <taxon>Pseudomonadati</taxon>
        <taxon>Pseudomonadota</taxon>
        <taxon>Alphaproteobacteria</taxon>
        <taxon>Hyphomicrobiales</taxon>
        <taxon>Notoacmeibacteraceae</taxon>
        <taxon>Zhengella</taxon>
    </lineage>
</organism>
<dbReference type="EMBL" id="PDVP01000013">
    <property type="protein sequence ID" value="PHP65652.1"/>
    <property type="molecule type" value="Genomic_DNA"/>
</dbReference>
<dbReference type="Pfam" id="PF01066">
    <property type="entry name" value="CDP-OH_P_transf"/>
    <property type="match status" value="1"/>
</dbReference>
<gene>
    <name evidence="4" type="ORF">CSC94_17535</name>
</gene>